<accession>A0A8T3B9M0</accession>
<keyword evidence="1" id="KW-0812">Transmembrane</keyword>
<reference evidence="2" key="1">
    <citation type="journal article" date="2022" name="Front. Genet.">
        <title>Chromosome-Scale Assembly of the Dendrobium nobile Genome Provides Insights Into the Molecular Mechanism of the Biosynthesis of the Medicinal Active Ingredient of Dendrobium.</title>
        <authorList>
            <person name="Xu Q."/>
            <person name="Niu S.-C."/>
            <person name="Li K.-L."/>
            <person name="Zheng P.-J."/>
            <person name="Zhang X.-J."/>
            <person name="Jia Y."/>
            <person name="Liu Y."/>
            <person name="Niu Y.-X."/>
            <person name="Yu L.-H."/>
            <person name="Chen D.-F."/>
            <person name="Zhang G.-Q."/>
        </authorList>
    </citation>
    <scope>NUCLEOTIDE SEQUENCE</scope>
    <source>
        <tissue evidence="2">Leaf</tissue>
    </source>
</reference>
<gene>
    <name evidence="2" type="ORF">KFK09_014348</name>
</gene>
<sequence>MDGYRYCIDSMNMNSIESLTLLPIDLLISAYRFIVTTAYGFIDLSYRFY</sequence>
<keyword evidence="1" id="KW-1133">Transmembrane helix</keyword>
<evidence type="ECO:0000313" key="3">
    <source>
        <dbReference type="Proteomes" id="UP000829196"/>
    </source>
</evidence>
<name>A0A8T3B9M0_DENNO</name>
<protein>
    <submittedName>
        <fullName evidence="2">Uncharacterized protein</fullName>
    </submittedName>
</protein>
<comment type="caution">
    <text evidence="2">The sequence shown here is derived from an EMBL/GenBank/DDBJ whole genome shotgun (WGS) entry which is preliminary data.</text>
</comment>
<dbReference type="AlphaFoldDB" id="A0A8T3B9M0"/>
<keyword evidence="1" id="KW-0472">Membrane</keyword>
<dbReference type="EMBL" id="JAGYWB010000010">
    <property type="protein sequence ID" value="KAI0508213.1"/>
    <property type="molecule type" value="Genomic_DNA"/>
</dbReference>
<proteinExistence type="predicted"/>
<feature type="transmembrane region" description="Helical" evidence="1">
    <location>
        <begin position="21"/>
        <end position="42"/>
    </location>
</feature>
<dbReference type="Proteomes" id="UP000829196">
    <property type="component" value="Unassembled WGS sequence"/>
</dbReference>
<organism evidence="2 3">
    <name type="scientific">Dendrobium nobile</name>
    <name type="common">Orchid</name>
    <dbReference type="NCBI Taxonomy" id="94219"/>
    <lineage>
        <taxon>Eukaryota</taxon>
        <taxon>Viridiplantae</taxon>
        <taxon>Streptophyta</taxon>
        <taxon>Embryophyta</taxon>
        <taxon>Tracheophyta</taxon>
        <taxon>Spermatophyta</taxon>
        <taxon>Magnoliopsida</taxon>
        <taxon>Liliopsida</taxon>
        <taxon>Asparagales</taxon>
        <taxon>Orchidaceae</taxon>
        <taxon>Epidendroideae</taxon>
        <taxon>Malaxideae</taxon>
        <taxon>Dendrobiinae</taxon>
        <taxon>Dendrobium</taxon>
    </lineage>
</organism>
<evidence type="ECO:0000313" key="2">
    <source>
        <dbReference type="EMBL" id="KAI0508213.1"/>
    </source>
</evidence>
<keyword evidence="3" id="KW-1185">Reference proteome</keyword>
<evidence type="ECO:0000256" key="1">
    <source>
        <dbReference type="SAM" id="Phobius"/>
    </source>
</evidence>